<dbReference type="AlphaFoldDB" id="A0AAX4JMH7"/>
<dbReference type="Proteomes" id="UP001355207">
    <property type="component" value="Chromosome 1"/>
</dbReference>
<dbReference type="Gene3D" id="2.60.120.260">
    <property type="entry name" value="Galactose-binding domain-like"/>
    <property type="match status" value="1"/>
</dbReference>
<keyword evidence="3" id="KW-1185">Reference proteome</keyword>
<accession>A0AAX4JMH7</accession>
<evidence type="ECO:0000313" key="2">
    <source>
        <dbReference type="EMBL" id="WWC85603.1"/>
    </source>
</evidence>
<gene>
    <name evidence="2" type="ORF">L201_000467</name>
</gene>
<keyword evidence="1" id="KW-1133">Transmembrane helix</keyword>
<evidence type="ECO:0000256" key="1">
    <source>
        <dbReference type="SAM" id="Phobius"/>
    </source>
</evidence>
<organism evidence="2 3">
    <name type="scientific">Kwoniella dendrophila CBS 6074</name>
    <dbReference type="NCBI Taxonomy" id="1295534"/>
    <lineage>
        <taxon>Eukaryota</taxon>
        <taxon>Fungi</taxon>
        <taxon>Dikarya</taxon>
        <taxon>Basidiomycota</taxon>
        <taxon>Agaricomycotina</taxon>
        <taxon>Tremellomycetes</taxon>
        <taxon>Tremellales</taxon>
        <taxon>Cryptococcaceae</taxon>
        <taxon>Kwoniella</taxon>
    </lineage>
</organism>
<evidence type="ECO:0008006" key="4">
    <source>
        <dbReference type="Google" id="ProtNLM"/>
    </source>
</evidence>
<proteinExistence type="predicted"/>
<keyword evidence="1" id="KW-0472">Membrane</keyword>
<sequence length="364" mass="39533">MSSKSMTEVWIGAASPLLSYTPTPVKDPKNRWQQTQDGSNQYTGQDAFAIELANFYFTKVAFFFTSQNNNQMQLNLDGSIQNADSNSEKSLTAPFGSHTIKIQGEGGGTLNFQGIEVETQVVESFKNLTLDDASKEITYSGFKSTSSMSSDVAAIQQGSFHEKTVSYTSSGGSTAAFSFQGSAIYLFGMTGPGFGCFQVSIDSKVVGTFNASTTMETYDTLLYFTTYLDQSRAHQVTITNQNDGMLFALDYLVYVAPDNQNTLPATASVPGATAVFPSQMSNSSQSDTGTGDSAGAVIGGILGTIAGLFLLWILWRYRQWKKGGGSGTFMAALCGGMRVKKEEKKEEKKFHLWPMVWSRPKYAT</sequence>
<name>A0AAX4JMH7_9TREE</name>
<dbReference type="EMBL" id="CP144098">
    <property type="protein sequence ID" value="WWC85603.1"/>
    <property type="molecule type" value="Genomic_DNA"/>
</dbReference>
<feature type="transmembrane region" description="Helical" evidence="1">
    <location>
        <begin position="294"/>
        <end position="315"/>
    </location>
</feature>
<keyword evidence="1" id="KW-0812">Transmembrane</keyword>
<dbReference type="RefSeq" id="XP_066072366.1">
    <property type="nucleotide sequence ID" value="XM_066216269.1"/>
</dbReference>
<evidence type="ECO:0000313" key="3">
    <source>
        <dbReference type="Proteomes" id="UP001355207"/>
    </source>
</evidence>
<dbReference type="GeneID" id="91091139"/>
<protein>
    <recommendedName>
        <fullName evidence="4">Peptidase A1 domain-containing protein</fullName>
    </recommendedName>
</protein>
<reference evidence="2 3" key="1">
    <citation type="submission" date="2024-01" db="EMBL/GenBank/DDBJ databases">
        <title>Comparative genomics of Cryptococcus and Kwoniella reveals pathogenesis evolution and contrasting modes of karyotype evolution via chromosome fusion or intercentromeric recombination.</title>
        <authorList>
            <person name="Coelho M.A."/>
            <person name="David-Palma M."/>
            <person name="Shea T."/>
            <person name="Bowers K."/>
            <person name="McGinley-Smith S."/>
            <person name="Mohammad A.W."/>
            <person name="Gnirke A."/>
            <person name="Yurkov A.M."/>
            <person name="Nowrousian M."/>
            <person name="Sun S."/>
            <person name="Cuomo C.A."/>
            <person name="Heitman J."/>
        </authorList>
    </citation>
    <scope>NUCLEOTIDE SEQUENCE [LARGE SCALE GENOMIC DNA]</scope>
    <source>
        <strain evidence="2 3">CBS 6074</strain>
    </source>
</reference>